<name>A0AAT9FGI2_9BACT</name>
<keyword evidence="6" id="KW-0106">Calcium</keyword>
<evidence type="ECO:0000313" key="8">
    <source>
        <dbReference type="EMBL" id="BDS05080.1"/>
    </source>
</evidence>
<evidence type="ECO:0000256" key="3">
    <source>
        <dbReference type="ARBA" id="ARBA00022723"/>
    </source>
</evidence>
<evidence type="ECO:0000256" key="5">
    <source>
        <dbReference type="ARBA" id="ARBA00022801"/>
    </source>
</evidence>
<protein>
    <submittedName>
        <fullName evidence="8">Aryl-sulfate sulfohydrolase</fullName>
    </submittedName>
</protein>
<evidence type="ECO:0000256" key="4">
    <source>
        <dbReference type="ARBA" id="ARBA00022729"/>
    </source>
</evidence>
<organism evidence="8">
    <name type="scientific">Oceaniferula spumae</name>
    <dbReference type="NCBI Taxonomy" id="2979115"/>
    <lineage>
        <taxon>Bacteria</taxon>
        <taxon>Pseudomonadati</taxon>
        <taxon>Verrucomicrobiota</taxon>
        <taxon>Verrucomicrobiia</taxon>
        <taxon>Verrucomicrobiales</taxon>
        <taxon>Verrucomicrobiaceae</taxon>
        <taxon>Oceaniferula</taxon>
    </lineage>
</organism>
<evidence type="ECO:0000256" key="6">
    <source>
        <dbReference type="ARBA" id="ARBA00022837"/>
    </source>
</evidence>
<dbReference type="KEGG" id="osu:NT6N_01200"/>
<dbReference type="GO" id="GO:0004065">
    <property type="term" value="F:arylsulfatase activity"/>
    <property type="evidence" value="ECO:0007669"/>
    <property type="project" value="TreeGrafter"/>
</dbReference>
<dbReference type="GO" id="GO:0046872">
    <property type="term" value="F:metal ion binding"/>
    <property type="evidence" value="ECO:0007669"/>
    <property type="project" value="UniProtKB-KW"/>
</dbReference>
<feature type="domain" description="Sulfatase N-terminal" evidence="7">
    <location>
        <begin position="29"/>
        <end position="339"/>
    </location>
</feature>
<dbReference type="CDD" id="cd16144">
    <property type="entry name" value="ARS_like"/>
    <property type="match status" value="1"/>
</dbReference>
<dbReference type="Gene3D" id="3.40.720.10">
    <property type="entry name" value="Alkaline Phosphatase, subunit A"/>
    <property type="match status" value="1"/>
</dbReference>
<dbReference type="InterPro" id="IPR017850">
    <property type="entry name" value="Alkaline_phosphatase_core_sf"/>
</dbReference>
<keyword evidence="4" id="KW-0732">Signal</keyword>
<dbReference type="SUPFAM" id="SSF53649">
    <property type="entry name" value="Alkaline phosphatase-like"/>
    <property type="match status" value="1"/>
</dbReference>
<dbReference type="AlphaFoldDB" id="A0AAT9FGI2"/>
<proteinExistence type="inferred from homology"/>
<keyword evidence="3" id="KW-0479">Metal-binding</keyword>
<dbReference type="Gene3D" id="3.30.1120.10">
    <property type="match status" value="1"/>
</dbReference>
<reference evidence="8" key="1">
    <citation type="submission" date="2024-07" db="EMBL/GenBank/DDBJ databases">
        <title>Complete genome sequence of Verrucomicrobiaceae bacterium NT6N.</title>
        <authorList>
            <person name="Huang C."/>
            <person name="Takami H."/>
            <person name="Hamasaki K."/>
        </authorList>
    </citation>
    <scope>NUCLEOTIDE SEQUENCE</scope>
    <source>
        <strain evidence="8">NT6N</strain>
    </source>
</reference>
<keyword evidence="5" id="KW-0378">Hydrolase</keyword>
<sequence length="460" mass="51893">MQLFKVISVPTVIIILGLLTGAAHADKKPNILFILADDLGSAGLHCTGEENLETPVLDTLAKQSRRFELALSPYPTCKPARAAILSGQYGPRTGVYRVVDRHTGEEDKIRYTVPENGNLPLETKTIAHCLQSVGYRTAMFGKWHVANDKNGHPTKYGFDEAISSTGHYTAKFAPERNLPKGKIAADLLTDEALTFIDKAHKDEKPFFLYMPYYLVHKPLEARADYIKHFRAKFGADTTDQQVTVAAMTKMLDDCVGRLLGKLDDLKIRDNTLVVFSSDNGSFEPLYNGRLRGVKGETYEGGMRVPYFFHLPGKIEPGLDSKNRVNGIDLFPTLLDATGAKKPMQSLDGTSLWPILSGKENQLDQRKLFCYYPKYARFNKNTKKWKMSWRNVVYEGHYKLIHYPEYDSWEMFDLKADPTEKVNIAKQKPEQFVALKKSLATWLTEVGAPAMQENPNFKLAE</sequence>
<comment type="similarity">
    <text evidence="2">Belongs to the sulfatase family.</text>
</comment>
<dbReference type="PANTHER" id="PTHR42693">
    <property type="entry name" value="ARYLSULFATASE FAMILY MEMBER"/>
    <property type="match status" value="1"/>
</dbReference>
<comment type="cofactor">
    <cofactor evidence="1">
        <name>Ca(2+)</name>
        <dbReference type="ChEBI" id="CHEBI:29108"/>
    </cofactor>
</comment>
<evidence type="ECO:0000256" key="1">
    <source>
        <dbReference type="ARBA" id="ARBA00001913"/>
    </source>
</evidence>
<evidence type="ECO:0000256" key="2">
    <source>
        <dbReference type="ARBA" id="ARBA00008779"/>
    </source>
</evidence>
<accession>A0AAT9FGI2</accession>
<dbReference type="InterPro" id="IPR000917">
    <property type="entry name" value="Sulfatase_N"/>
</dbReference>
<gene>
    <name evidence="8" type="ORF">NT6N_01200</name>
</gene>
<evidence type="ECO:0000259" key="7">
    <source>
        <dbReference type="Pfam" id="PF00884"/>
    </source>
</evidence>
<dbReference type="InterPro" id="IPR050738">
    <property type="entry name" value="Sulfatase"/>
</dbReference>
<dbReference type="Pfam" id="PF00884">
    <property type="entry name" value="Sulfatase"/>
    <property type="match status" value="1"/>
</dbReference>
<dbReference type="PANTHER" id="PTHR42693:SF42">
    <property type="entry name" value="ARYLSULFATASE G"/>
    <property type="match status" value="1"/>
</dbReference>
<dbReference type="EMBL" id="AP026866">
    <property type="protein sequence ID" value="BDS05080.1"/>
    <property type="molecule type" value="Genomic_DNA"/>
</dbReference>